<dbReference type="Proteomes" id="UP000231644">
    <property type="component" value="Unassembled WGS sequence"/>
</dbReference>
<evidence type="ECO:0000256" key="1">
    <source>
        <dbReference type="SAM" id="MobiDB-lite"/>
    </source>
</evidence>
<evidence type="ECO:0000313" key="3">
    <source>
        <dbReference type="EMBL" id="SFC60970.1"/>
    </source>
</evidence>
<protein>
    <recommendedName>
        <fullName evidence="5">DUF2155 domain-containing protein</fullName>
    </recommendedName>
</protein>
<accession>A0A1I1KU35</accession>
<keyword evidence="4" id="KW-1185">Reference proteome</keyword>
<dbReference type="STRING" id="517719.SAMN05421762_1524"/>
<sequence length="176" mass="18286">MNRLKSFTGKGVASLALASILAGACLLGPLAAPVAAQELLAPLDLGPLDLGQQGLDPQALDQSSTTPLNPEPAPQDEVSIGTGATLRGLDKINGDTLDVTVPSGSAVMVGKLSVTMWECRYPEGNEAGDAFAFMTITEPAKSADPIFSGWMIASSPGLNPLDHFRYDIWVLSCTTS</sequence>
<evidence type="ECO:0000313" key="4">
    <source>
        <dbReference type="Proteomes" id="UP000231644"/>
    </source>
</evidence>
<name>A0A1I1KU35_9RHOB</name>
<feature type="compositionally biased region" description="Low complexity" evidence="1">
    <location>
        <begin position="52"/>
        <end position="62"/>
    </location>
</feature>
<dbReference type="Pfam" id="PF09923">
    <property type="entry name" value="DUF2155"/>
    <property type="match status" value="1"/>
</dbReference>
<evidence type="ECO:0000256" key="2">
    <source>
        <dbReference type="SAM" id="SignalP"/>
    </source>
</evidence>
<proteinExistence type="predicted"/>
<dbReference type="AlphaFoldDB" id="A0A1I1KU35"/>
<dbReference type="InterPro" id="IPR019225">
    <property type="entry name" value="DUF2155"/>
</dbReference>
<evidence type="ECO:0008006" key="5">
    <source>
        <dbReference type="Google" id="ProtNLM"/>
    </source>
</evidence>
<organism evidence="3 4">
    <name type="scientific">Pseudooceanicola nitratireducens</name>
    <dbReference type="NCBI Taxonomy" id="517719"/>
    <lineage>
        <taxon>Bacteria</taxon>
        <taxon>Pseudomonadati</taxon>
        <taxon>Pseudomonadota</taxon>
        <taxon>Alphaproteobacteria</taxon>
        <taxon>Rhodobacterales</taxon>
        <taxon>Paracoccaceae</taxon>
        <taxon>Pseudooceanicola</taxon>
    </lineage>
</organism>
<feature type="signal peptide" evidence="2">
    <location>
        <begin position="1"/>
        <end position="36"/>
    </location>
</feature>
<reference evidence="3 4" key="1">
    <citation type="submission" date="2016-10" db="EMBL/GenBank/DDBJ databases">
        <authorList>
            <person name="de Groot N.N."/>
        </authorList>
    </citation>
    <scope>NUCLEOTIDE SEQUENCE [LARGE SCALE GENOMIC DNA]</scope>
    <source>
        <strain evidence="3 4">DSM 29619</strain>
    </source>
</reference>
<keyword evidence="2" id="KW-0732">Signal</keyword>
<dbReference type="PROSITE" id="PS51257">
    <property type="entry name" value="PROKAR_LIPOPROTEIN"/>
    <property type="match status" value="1"/>
</dbReference>
<feature type="region of interest" description="Disordered" evidence="1">
    <location>
        <begin position="52"/>
        <end position="79"/>
    </location>
</feature>
<feature type="chain" id="PRO_5014132821" description="DUF2155 domain-containing protein" evidence="2">
    <location>
        <begin position="37"/>
        <end position="176"/>
    </location>
</feature>
<dbReference type="RefSeq" id="WP_244525544.1">
    <property type="nucleotide sequence ID" value="NZ_FNZG01000003.1"/>
</dbReference>
<dbReference type="EMBL" id="FOLX01000001">
    <property type="protein sequence ID" value="SFC60970.1"/>
    <property type="molecule type" value="Genomic_DNA"/>
</dbReference>
<gene>
    <name evidence="3" type="ORF">SAMN05421762_1524</name>
</gene>